<reference evidence="6" key="2">
    <citation type="journal article" date="2024" name="Plant">
        <title>Genomic evolution and insights into agronomic trait innovations of Sesamum species.</title>
        <authorList>
            <person name="Miao H."/>
            <person name="Wang L."/>
            <person name="Qu L."/>
            <person name="Liu H."/>
            <person name="Sun Y."/>
            <person name="Le M."/>
            <person name="Wang Q."/>
            <person name="Wei S."/>
            <person name="Zheng Y."/>
            <person name="Lin W."/>
            <person name="Duan Y."/>
            <person name="Cao H."/>
            <person name="Xiong S."/>
            <person name="Wang X."/>
            <person name="Wei L."/>
            <person name="Li C."/>
            <person name="Ma Q."/>
            <person name="Ju M."/>
            <person name="Zhao R."/>
            <person name="Li G."/>
            <person name="Mu C."/>
            <person name="Tian Q."/>
            <person name="Mei H."/>
            <person name="Zhang T."/>
            <person name="Gao T."/>
            <person name="Zhang H."/>
        </authorList>
    </citation>
    <scope>NUCLEOTIDE SEQUENCE</scope>
    <source>
        <strain evidence="6">3651</strain>
    </source>
</reference>
<gene>
    <name evidence="6" type="ORF">Salat_1473400</name>
</gene>
<evidence type="ECO:0000256" key="2">
    <source>
        <dbReference type="ARBA" id="ARBA00022741"/>
    </source>
</evidence>
<dbReference type="FunFam" id="3.40.50.300:FF:001091">
    <property type="entry name" value="Probable disease resistance protein At1g61300"/>
    <property type="match status" value="1"/>
</dbReference>
<protein>
    <submittedName>
        <fullName evidence="6">Late blight resistance proteinR1B-13</fullName>
    </submittedName>
</protein>
<sequence>MAYAALTSLKLTIERLTISSQIPFLPAHAQIVDNLRMRVDRFNELLSLSSIVPFDDVETWKILEKIDWATNLMKEMTEEIGDTPLWSAVVQNLPRRNPSPLESFSIVGMVGADSAMEVKEEIIFFIETAKKIEEQLSNSLEQPKEDDDVVGSSRTEHLEGNNSKIFGLDHDLVQLKDLLLKDTPGCLVVTIVGMAGIGKTTLVNEIYKDPDIVSHFECRAFISVGQNYALQEIILGILAQTNPETDEIHIVQDEDPLHSELLVRLRSRRYLIVLDDIWDYSLWRELRSFFPNEQNGSRIIVTTRLERAAIYAGGGKEFVFKNLLR</sequence>
<dbReference type="Proteomes" id="UP001293254">
    <property type="component" value="Unassembled WGS sequence"/>
</dbReference>
<evidence type="ECO:0000256" key="4">
    <source>
        <dbReference type="ARBA" id="ARBA00022840"/>
    </source>
</evidence>
<dbReference type="PANTHER" id="PTHR36766">
    <property type="entry name" value="PLANT BROAD-SPECTRUM MILDEW RESISTANCE PROTEIN RPW8"/>
    <property type="match status" value="1"/>
</dbReference>
<dbReference type="GO" id="GO:0005524">
    <property type="term" value="F:ATP binding"/>
    <property type="evidence" value="ECO:0007669"/>
    <property type="project" value="UniProtKB-KW"/>
</dbReference>
<evidence type="ECO:0000313" key="7">
    <source>
        <dbReference type="Proteomes" id="UP001293254"/>
    </source>
</evidence>
<proteinExistence type="inferred from homology"/>
<dbReference type="EMBL" id="JACGWO010000005">
    <property type="protein sequence ID" value="KAK4427045.1"/>
    <property type="molecule type" value="Genomic_DNA"/>
</dbReference>
<organism evidence="6 7">
    <name type="scientific">Sesamum alatum</name>
    <dbReference type="NCBI Taxonomy" id="300844"/>
    <lineage>
        <taxon>Eukaryota</taxon>
        <taxon>Viridiplantae</taxon>
        <taxon>Streptophyta</taxon>
        <taxon>Embryophyta</taxon>
        <taxon>Tracheophyta</taxon>
        <taxon>Spermatophyta</taxon>
        <taxon>Magnoliopsida</taxon>
        <taxon>eudicotyledons</taxon>
        <taxon>Gunneridae</taxon>
        <taxon>Pentapetalae</taxon>
        <taxon>asterids</taxon>
        <taxon>lamiids</taxon>
        <taxon>Lamiales</taxon>
        <taxon>Pedaliaceae</taxon>
        <taxon>Sesamum</taxon>
    </lineage>
</organism>
<evidence type="ECO:0000313" key="6">
    <source>
        <dbReference type="EMBL" id="KAK4427045.1"/>
    </source>
</evidence>
<evidence type="ECO:0000256" key="3">
    <source>
        <dbReference type="ARBA" id="ARBA00022821"/>
    </source>
</evidence>
<dbReference type="SUPFAM" id="SSF52540">
    <property type="entry name" value="P-loop containing nucleoside triphosphate hydrolases"/>
    <property type="match status" value="1"/>
</dbReference>
<accession>A0AAE1YB93</accession>
<keyword evidence="2" id="KW-0547">Nucleotide-binding</keyword>
<dbReference type="GO" id="GO:0043531">
    <property type="term" value="F:ADP binding"/>
    <property type="evidence" value="ECO:0007669"/>
    <property type="project" value="InterPro"/>
</dbReference>
<reference evidence="6" key="1">
    <citation type="submission" date="2020-06" db="EMBL/GenBank/DDBJ databases">
        <authorList>
            <person name="Li T."/>
            <person name="Hu X."/>
            <person name="Zhang T."/>
            <person name="Song X."/>
            <person name="Zhang H."/>
            <person name="Dai N."/>
            <person name="Sheng W."/>
            <person name="Hou X."/>
            <person name="Wei L."/>
        </authorList>
    </citation>
    <scope>NUCLEOTIDE SEQUENCE</scope>
    <source>
        <strain evidence="6">3651</strain>
        <tissue evidence="6">Leaf</tissue>
    </source>
</reference>
<keyword evidence="3" id="KW-0611">Plant defense</keyword>
<dbReference type="GO" id="GO:0006952">
    <property type="term" value="P:defense response"/>
    <property type="evidence" value="ECO:0007669"/>
    <property type="project" value="UniProtKB-KW"/>
</dbReference>
<dbReference type="Pfam" id="PF00931">
    <property type="entry name" value="NB-ARC"/>
    <property type="match status" value="1"/>
</dbReference>
<feature type="domain" description="NB-ARC" evidence="5">
    <location>
        <begin position="172"/>
        <end position="315"/>
    </location>
</feature>
<dbReference type="InterPro" id="IPR002182">
    <property type="entry name" value="NB-ARC"/>
</dbReference>
<comment type="similarity">
    <text evidence="1">Belongs to the disease resistance NB-LRR family.</text>
</comment>
<keyword evidence="4" id="KW-0067">ATP-binding</keyword>
<dbReference type="Gene3D" id="3.40.50.300">
    <property type="entry name" value="P-loop containing nucleotide triphosphate hydrolases"/>
    <property type="match status" value="1"/>
</dbReference>
<dbReference type="InterPro" id="IPR027417">
    <property type="entry name" value="P-loop_NTPase"/>
</dbReference>
<keyword evidence="7" id="KW-1185">Reference proteome</keyword>
<dbReference type="PANTHER" id="PTHR36766:SF44">
    <property type="entry name" value="NBS-CODING RESISTANCE GENE ANALOG"/>
    <property type="match status" value="1"/>
</dbReference>
<evidence type="ECO:0000259" key="5">
    <source>
        <dbReference type="Pfam" id="PF00931"/>
    </source>
</evidence>
<dbReference type="PRINTS" id="PR00364">
    <property type="entry name" value="DISEASERSIST"/>
</dbReference>
<evidence type="ECO:0000256" key="1">
    <source>
        <dbReference type="ARBA" id="ARBA00008894"/>
    </source>
</evidence>
<name>A0AAE1YB93_9LAMI</name>
<dbReference type="AlphaFoldDB" id="A0AAE1YB93"/>
<comment type="caution">
    <text evidence="6">The sequence shown here is derived from an EMBL/GenBank/DDBJ whole genome shotgun (WGS) entry which is preliminary data.</text>
</comment>